<dbReference type="SUPFAM" id="SSF51905">
    <property type="entry name" value="FAD/NAD(P)-binding domain"/>
    <property type="match status" value="1"/>
</dbReference>
<dbReference type="InterPro" id="IPR010108">
    <property type="entry name" value="Lycopene_cyclase_b/e"/>
</dbReference>
<dbReference type="GO" id="GO:0016853">
    <property type="term" value="F:isomerase activity"/>
    <property type="evidence" value="ECO:0007669"/>
    <property type="project" value="UniProtKB-KW"/>
</dbReference>
<comment type="similarity">
    <text evidence="1">Belongs to the lycopene cyclase family.</text>
</comment>
<dbReference type="InterPro" id="IPR008461">
    <property type="entry name" value="CrtY"/>
</dbReference>
<gene>
    <name evidence="2" type="primary">crtY</name>
    <name evidence="2" type="ORF">Q9K01_04070</name>
</gene>
<keyword evidence="2" id="KW-0413">Isomerase</keyword>
<sequence length="395" mass="43374">MSGHPLDIAVVGGGLAGGLIALAIHRARPDKRIALIETGGSFGGNHRWSWFAGDLDSEGDALLASFPQTVWPEGNRVRFPAYGRRLAGEYRSLASRDFDATLRRLLPQESIMAGTRVERLSETGVELAGGGQLRAASVIDCRNAVPSPHLTGGWQLFMGRHLRCDSPHGVIWPVIMDASVEQPGAYRFVYVLPLGPQDIFVEDTYYADEPRLDRALLSERIAAYCAAHGWSGETVSEETGVLPVVTGGDFVAYRRSLAVPGVALAGARGGFTHPLTSYTLPIAVASTLAIARNSDRTGEDLARFVDRRAQEHWRATRFYRLLGKMLFEAAEPELRYKVFERFYRLPEPLIERFYAARSTRLDGLRILTGKPPVSIPRAIAALLGKGRPLVQGRQQ</sequence>
<keyword evidence="3" id="KW-1185">Reference proteome</keyword>
<dbReference type="NCBIfam" id="TIGR01790">
    <property type="entry name" value="carotene-cycl"/>
    <property type="match status" value="1"/>
</dbReference>
<organism evidence="2 3">
    <name type="scientific">Qipengyuania benthica</name>
    <dbReference type="NCBI Taxonomy" id="3067651"/>
    <lineage>
        <taxon>Bacteria</taxon>
        <taxon>Pseudomonadati</taxon>
        <taxon>Pseudomonadota</taxon>
        <taxon>Alphaproteobacteria</taxon>
        <taxon>Sphingomonadales</taxon>
        <taxon>Erythrobacteraceae</taxon>
        <taxon>Qipengyuania</taxon>
    </lineage>
</organism>
<name>A0ABT9H650_9SPHN</name>
<dbReference type="RefSeq" id="WP_305928914.1">
    <property type="nucleotide sequence ID" value="NZ_JAVAIL010000001.1"/>
</dbReference>
<evidence type="ECO:0000256" key="1">
    <source>
        <dbReference type="ARBA" id="ARBA00006599"/>
    </source>
</evidence>
<evidence type="ECO:0000313" key="2">
    <source>
        <dbReference type="EMBL" id="MDP4538797.1"/>
    </source>
</evidence>
<evidence type="ECO:0000313" key="3">
    <source>
        <dbReference type="Proteomes" id="UP001235664"/>
    </source>
</evidence>
<dbReference type="EMBL" id="JAVAIL010000001">
    <property type="protein sequence ID" value="MDP4538797.1"/>
    <property type="molecule type" value="Genomic_DNA"/>
</dbReference>
<proteinExistence type="inferred from homology"/>
<comment type="caution">
    <text evidence="2">The sequence shown here is derived from an EMBL/GenBank/DDBJ whole genome shotgun (WGS) entry which is preliminary data.</text>
</comment>
<accession>A0ABT9H650</accession>
<protein>
    <submittedName>
        <fullName evidence="2">Lycopene beta-cyclase CrtY</fullName>
        <ecNumber evidence="2">5.5.1.19</ecNumber>
    </submittedName>
</protein>
<dbReference type="EC" id="5.5.1.19" evidence="2"/>
<reference evidence="2 3" key="1">
    <citation type="submission" date="2023-08" db="EMBL/GenBank/DDBJ databases">
        <title>genomic of DY56.</title>
        <authorList>
            <person name="Wang Y."/>
        </authorList>
    </citation>
    <scope>NUCLEOTIDE SEQUENCE [LARGE SCALE GENOMIC DNA]</scope>
    <source>
        <strain evidence="2 3">DY56-A-20</strain>
    </source>
</reference>
<dbReference type="InterPro" id="IPR036188">
    <property type="entry name" value="FAD/NAD-bd_sf"/>
</dbReference>
<dbReference type="Pfam" id="PF05834">
    <property type="entry name" value="Lycopene_cycl"/>
    <property type="match status" value="1"/>
</dbReference>
<dbReference type="Proteomes" id="UP001235664">
    <property type="component" value="Unassembled WGS sequence"/>
</dbReference>
<dbReference type="NCBIfam" id="TIGR01789">
    <property type="entry name" value="lycopene_cycl"/>
    <property type="match status" value="1"/>
</dbReference>